<evidence type="ECO:0000313" key="3">
    <source>
        <dbReference type="Proteomes" id="UP000198809"/>
    </source>
</evidence>
<proteinExistence type="predicted"/>
<dbReference type="RefSeq" id="WP_036588444.1">
    <property type="nucleotide sequence ID" value="NZ_CP076607.1"/>
</dbReference>
<dbReference type="Proteomes" id="UP000198809">
    <property type="component" value="Unassembled WGS sequence"/>
</dbReference>
<dbReference type="OrthoDB" id="2661093at2"/>
<evidence type="ECO:0000313" key="1">
    <source>
        <dbReference type="EMBL" id="QWU14408.1"/>
    </source>
</evidence>
<sequence>MSNLNINEHNNDYNHALSSNNNITVEEIAAEHKEGLNKDNAYKVSVIASAISNTARYAEINASSLEDFTGIAEAYKAGAIESEEEMQNQFKIFMEEYAVNLINLLNQESGKTDI</sequence>
<gene>
    <name evidence="1" type="ORF">KP014_21100</name>
    <name evidence="2" type="ORF">SAMN04487895_101718</name>
</gene>
<protein>
    <submittedName>
        <fullName evidence="2">Uncharacterized protein</fullName>
    </submittedName>
</protein>
<evidence type="ECO:0000313" key="4">
    <source>
        <dbReference type="Proteomes" id="UP000683429"/>
    </source>
</evidence>
<dbReference type="Proteomes" id="UP000683429">
    <property type="component" value="Chromosome"/>
</dbReference>
<dbReference type="STRING" id="1333845.SAMN04487895_101718"/>
<dbReference type="EMBL" id="CP076607">
    <property type="protein sequence ID" value="QWU14408.1"/>
    <property type="molecule type" value="Genomic_DNA"/>
</dbReference>
<dbReference type="AlphaFoldDB" id="A0A1H8H1Q7"/>
<reference evidence="1 4" key="2">
    <citation type="submission" date="2021-06" db="EMBL/GenBank/DDBJ databases">
        <title>Whole genome sequence of Paenibacillus sophorae DSM23020 for comparative genomics.</title>
        <authorList>
            <person name="Kim M.-J."/>
            <person name="Lee G."/>
            <person name="Shin J.-H."/>
        </authorList>
    </citation>
    <scope>NUCLEOTIDE SEQUENCE [LARGE SCALE GENOMIC DNA]</scope>
    <source>
        <strain evidence="1 4">DSM 23020</strain>
    </source>
</reference>
<reference evidence="2 3" key="1">
    <citation type="submission" date="2016-10" db="EMBL/GenBank/DDBJ databases">
        <authorList>
            <person name="de Groot N.N."/>
        </authorList>
    </citation>
    <scope>NUCLEOTIDE SEQUENCE [LARGE SCALE GENOMIC DNA]</scope>
    <source>
        <strain evidence="2 3">CGMCC 1.10238</strain>
    </source>
</reference>
<keyword evidence="4" id="KW-1185">Reference proteome</keyword>
<name>A0A1H8H1Q7_9BACL</name>
<evidence type="ECO:0000313" key="2">
    <source>
        <dbReference type="EMBL" id="SEN49894.1"/>
    </source>
</evidence>
<dbReference type="EMBL" id="FODH01000001">
    <property type="protein sequence ID" value="SEN49894.1"/>
    <property type="molecule type" value="Genomic_DNA"/>
</dbReference>
<accession>A0A1H8H1Q7</accession>
<organism evidence="2 3">
    <name type="scientific">Paenibacillus sophorae</name>
    <dbReference type="NCBI Taxonomy" id="1333845"/>
    <lineage>
        <taxon>Bacteria</taxon>
        <taxon>Bacillati</taxon>
        <taxon>Bacillota</taxon>
        <taxon>Bacilli</taxon>
        <taxon>Bacillales</taxon>
        <taxon>Paenibacillaceae</taxon>
        <taxon>Paenibacillus</taxon>
    </lineage>
</organism>